<reference evidence="1" key="1">
    <citation type="submission" date="2018-02" db="EMBL/GenBank/DDBJ databases">
        <authorList>
            <person name="Kim S.-K."/>
            <person name="Jung H.-I."/>
            <person name="Lee S.-W."/>
        </authorList>
    </citation>
    <scope>NUCLEOTIDE SEQUENCE</scope>
    <source>
        <strain evidence="1">SK3146</strain>
    </source>
</reference>
<accession>A0ABY4RMG3</accession>
<name>A0ABY4RMG3_9BACL</name>
<proteinExistence type="predicted"/>
<dbReference type="EMBL" id="CP027059">
    <property type="protein sequence ID" value="UQZ82738.1"/>
    <property type="molecule type" value="Genomic_DNA"/>
</dbReference>
<organism evidence="1 2">
    <name type="scientific">Paenibacillus konkukensis</name>
    <dbReference type="NCBI Taxonomy" id="2020716"/>
    <lineage>
        <taxon>Bacteria</taxon>
        <taxon>Bacillati</taxon>
        <taxon>Bacillota</taxon>
        <taxon>Bacilli</taxon>
        <taxon>Bacillales</taxon>
        <taxon>Paenibacillaceae</taxon>
        <taxon>Paenibacillus</taxon>
    </lineage>
</organism>
<gene>
    <name evidence="1" type="ORF">SK3146_01897</name>
</gene>
<keyword evidence="2" id="KW-1185">Reference proteome</keyword>
<sequence length="376" mass="42202">MMFSSKGEEGFDLKKWVLGLTAALLVGLGTVYYASRDAKPQALPIDEEVTKAIDETGDLLVADPYQVFSVNSRTQRSKQILQTSQPISGISYTGDHTVVTVYNPDDPKAFKGLYVREKQGDRFLQLATPKMAPKYHYVFGDLMFVSSADKTPQKGGDMTRVGIYQLKQHKWIKDWLVPGGVEDVKGAGKDVYFVTSNNAETSSNVYKADIQSGEWGKLIQEPRRYPLDRVSVDSNGDIYMMISQRHKSEWSNKIYKFNTAESPYELMNNFVSNTKPYSFTMSAMQGKMLIDRFDAADGSVELEKPLALLDLKSRKQLHLTWDHRPVDIAPIPADNRFAVLGEDGAIAFVGLDPSEKPEGEFQLDNVTDAREICPKR</sequence>
<dbReference type="Proteomes" id="UP001057134">
    <property type="component" value="Chromosome"/>
</dbReference>
<evidence type="ECO:0000313" key="2">
    <source>
        <dbReference type="Proteomes" id="UP001057134"/>
    </source>
</evidence>
<dbReference type="SUPFAM" id="SSF69322">
    <property type="entry name" value="Tricorn protease domain 2"/>
    <property type="match status" value="1"/>
</dbReference>
<dbReference type="RefSeq" id="WP_249864843.1">
    <property type="nucleotide sequence ID" value="NZ_CP027059.1"/>
</dbReference>
<evidence type="ECO:0000313" key="1">
    <source>
        <dbReference type="EMBL" id="UQZ82738.1"/>
    </source>
</evidence>
<reference evidence="1" key="2">
    <citation type="journal article" date="2021" name="J Anim Sci Technol">
        <title>Complete genome sequence of Paenibacillus konkukensis sp. nov. SK3146 as a potential probiotic strain.</title>
        <authorList>
            <person name="Jung H.I."/>
            <person name="Park S."/>
            <person name="Niu K.M."/>
            <person name="Lee S.W."/>
            <person name="Kothari D."/>
            <person name="Yi K.J."/>
            <person name="Kim S.K."/>
        </authorList>
    </citation>
    <scope>NUCLEOTIDE SEQUENCE</scope>
    <source>
        <strain evidence="1">SK3146</strain>
    </source>
</reference>
<protein>
    <submittedName>
        <fullName evidence="1">Uncharacterized protein</fullName>
    </submittedName>
</protein>